<evidence type="ECO:0000313" key="2">
    <source>
        <dbReference type="EMBL" id="KAK9739249.1"/>
    </source>
</evidence>
<protein>
    <submittedName>
        <fullName evidence="2">Uncharacterized protein</fullName>
    </submittedName>
</protein>
<dbReference type="EMBL" id="JASPKY010000076">
    <property type="protein sequence ID" value="KAK9739249.1"/>
    <property type="molecule type" value="Genomic_DNA"/>
</dbReference>
<dbReference type="Proteomes" id="UP001458880">
    <property type="component" value="Unassembled WGS sequence"/>
</dbReference>
<gene>
    <name evidence="2" type="ORF">QE152_g9169</name>
</gene>
<keyword evidence="3" id="KW-1185">Reference proteome</keyword>
<evidence type="ECO:0000313" key="3">
    <source>
        <dbReference type="Proteomes" id="UP001458880"/>
    </source>
</evidence>
<dbReference type="AlphaFoldDB" id="A0AAW1LZV8"/>
<name>A0AAW1LZV8_POPJA</name>
<evidence type="ECO:0000256" key="1">
    <source>
        <dbReference type="SAM" id="MobiDB-lite"/>
    </source>
</evidence>
<proteinExistence type="predicted"/>
<organism evidence="2 3">
    <name type="scientific">Popillia japonica</name>
    <name type="common">Japanese beetle</name>
    <dbReference type="NCBI Taxonomy" id="7064"/>
    <lineage>
        <taxon>Eukaryota</taxon>
        <taxon>Metazoa</taxon>
        <taxon>Ecdysozoa</taxon>
        <taxon>Arthropoda</taxon>
        <taxon>Hexapoda</taxon>
        <taxon>Insecta</taxon>
        <taxon>Pterygota</taxon>
        <taxon>Neoptera</taxon>
        <taxon>Endopterygota</taxon>
        <taxon>Coleoptera</taxon>
        <taxon>Polyphaga</taxon>
        <taxon>Scarabaeiformia</taxon>
        <taxon>Scarabaeidae</taxon>
        <taxon>Rutelinae</taxon>
        <taxon>Popillia</taxon>
    </lineage>
</organism>
<sequence>MLLTEKESEQTVILSRYRKLKLNNGIYSEHIPVASVLKTMQEQDLEKIVKELYHKLEQLLITKTDEIKQEIKTINTNITGLQQKYDALVKRTINLENIKKLKGSNIAIAHDLCPEDLRKRKQLYECYKKAKNNGLNAQIKHNSLYINGKCISITEEQDIVCSDGGDSDVFRKESMHDDRVVGDYTCTKLDGAEASIDAEREPRTGKHTGLSQAEEDSLTLGLRTGKRCNSPSIG</sequence>
<accession>A0AAW1LZV8</accession>
<reference evidence="2 3" key="1">
    <citation type="journal article" date="2024" name="BMC Genomics">
        <title>De novo assembly and annotation of Popillia japonica's genome with initial clues to its potential as an invasive pest.</title>
        <authorList>
            <person name="Cucini C."/>
            <person name="Boschi S."/>
            <person name="Funari R."/>
            <person name="Cardaioli E."/>
            <person name="Iannotti N."/>
            <person name="Marturano G."/>
            <person name="Paoli F."/>
            <person name="Bruttini M."/>
            <person name="Carapelli A."/>
            <person name="Frati F."/>
            <person name="Nardi F."/>
        </authorList>
    </citation>
    <scope>NUCLEOTIDE SEQUENCE [LARGE SCALE GENOMIC DNA]</scope>
    <source>
        <strain evidence="2">DMR45628</strain>
    </source>
</reference>
<feature type="region of interest" description="Disordered" evidence="1">
    <location>
        <begin position="195"/>
        <end position="234"/>
    </location>
</feature>
<comment type="caution">
    <text evidence="2">The sequence shown here is derived from an EMBL/GenBank/DDBJ whole genome shotgun (WGS) entry which is preliminary data.</text>
</comment>